<gene>
    <name evidence="6" type="ORF">L195_g040350</name>
</gene>
<dbReference type="PANTHER" id="PTHR23155:SF1241">
    <property type="entry name" value="DISEASE RESISTANCE RPP13-LIKE PROTEIN 1-RELATED"/>
    <property type="match status" value="1"/>
</dbReference>
<dbReference type="PANTHER" id="PTHR23155">
    <property type="entry name" value="DISEASE RESISTANCE PROTEIN RP"/>
    <property type="match status" value="1"/>
</dbReference>
<dbReference type="Gene3D" id="1.10.8.430">
    <property type="entry name" value="Helical domain of apoptotic protease-activating factors"/>
    <property type="match status" value="1"/>
</dbReference>
<comment type="caution">
    <text evidence="6">The sequence shown here is derived from an EMBL/GenBank/DDBJ whole genome shotgun (WGS) entry which is preliminary data.</text>
</comment>
<organism evidence="6 7">
    <name type="scientific">Trifolium pratense</name>
    <name type="common">Red clover</name>
    <dbReference type="NCBI Taxonomy" id="57577"/>
    <lineage>
        <taxon>Eukaryota</taxon>
        <taxon>Viridiplantae</taxon>
        <taxon>Streptophyta</taxon>
        <taxon>Embryophyta</taxon>
        <taxon>Tracheophyta</taxon>
        <taxon>Spermatophyta</taxon>
        <taxon>Magnoliopsida</taxon>
        <taxon>eudicotyledons</taxon>
        <taxon>Gunneridae</taxon>
        <taxon>Pentapetalae</taxon>
        <taxon>rosids</taxon>
        <taxon>fabids</taxon>
        <taxon>Fabales</taxon>
        <taxon>Fabaceae</taxon>
        <taxon>Papilionoideae</taxon>
        <taxon>50 kb inversion clade</taxon>
        <taxon>NPAAA clade</taxon>
        <taxon>Hologalegina</taxon>
        <taxon>IRL clade</taxon>
        <taxon>Trifolieae</taxon>
        <taxon>Trifolium</taxon>
    </lineage>
</organism>
<evidence type="ECO:0000256" key="1">
    <source>
        <dbReference type="ARBA" id="ARBA00022737"/>
    </source>
</evidence>
<dbReference type="Pfam" id="PF25019">
    <property type="entry name" value="LRR_R13L1-DRL21"/>
    <property type="match status" value="1"/>
</dbReference>
<evidence type="ECO:0000256" key="2">
    <source>
        <dbReference type="ARBA" id="ARBA00022821"/>
    </source>
</evidence>
<proteinExistence type="predicted"/>
<protein>
    <submittedName>
        <fullName evidence="6">CC-NBS-LRR resistance protein</fullName>
    </submittedName>
</protein>
<feature type="domain" description="NB-ARC" evidence="3">
    <location>
        <begin position="1"/>
        <end position="144"/>
    </location>
</feature>
<evidence type="ECO:0000259" key="3">
    <source>
        <dbReference type="Pfam" id="PF00931"/>
    </source>
</evidence>
<sequence>MGGVGKTTLAQLVYNDVKVQEHFDLKAWACVSDDFDILRVTKTLLESVTSKAWESNNLDFLRVELKQNLRDKRFLVVLDDLWNDNYNDWDELVAPLINEKSGSRVIITTRQEKVANIARTFPIHKLEPLSDEDSWSLLSKHAFGGEDFCVTKFSHLETIGRKIAKKCGGLPIAAKTVGGILRSKVDSTYWKTILRSDIWKIENDNILPALRLSYQYLPSHLKRCFAYCSIFPRDHVLDRKQLVLLWMAEGFLEHSQGEEAAEQVGDDYFAELLSRSLIQQVHGDFSGLPGDFSGQMYVMHDLVNDLATTVSGKSCYRLEYDGKQNVGLSVRELGRFPNLRGKLFIKNLQNVNDVVEAYDTNLKSKEHIEELTLQWGIESDDSLKGKEVLDMLQPS</sequence>
<dbReference type="Pfam" id="PF00931">
    <property type="entry name" value="NB-ARC"/>
    <property type="match status" value="1"/>
</dbReference>
<dbReference type="GO" id="GO:0098542">
    <property type="term" value="P:defense response to other organism"/>
    <property type="evidence" value="ECO:0007669"/>
    <property type="project" value="TreeGrafter"/>
</dbReference>
<dbReference type="STRING" id="57577.A0A2K3M0J7"/>
<dbReference type="FunFam" id="3.40.50.300:FF:001091">
    <property type="entry name" value="Probable disease resistance protein At1g61300"/>
    <property type="match status" value="1"/>
</dbReference>
<dbReference type="Pfam" id="PF23559">
    <property type="entry name" value="WHD_DRP"/>
    <property type="match status" value="1"/>
</dbReference>
<dbReference type="InterPro" id="IPR027417">
    <property type="entry name" value="P-loop_NTPase"/>
</dbReference>
<feature type="domain" description="Disease resistance protein winged helix" evidence="4">
    <location>
        <begin position="230"/>
        <end position="307"/>
    </location>
</feature>
<evidence type="ECO:0000313" key="7">
    <source>
        <dbReference type="Proteomes" id="UP000236291"/>
    </source>
</evidence>
<feature type="domain" description="R13L1/DRL21-like LRR repeat region" evidence="5">
    <location>
        <begin position="331"/>
        <end position="394"/>
    </location>
</feature>
<reference evidence="6 7" key="2">
    <citation type="journal article" date="2017" name="Front. Plant Sci.">
        <title>Gene Classification and Mining of Molecular Markers Useful in Red Clover (Trifolium pratense) Breeding.</title>
        <authorList>
            <person name="Istvanek J."/>
            <person name="Dluhosova J."/>
            <person name="Dluhos P."/>
            <person name="Patkova L."/>
            <person name="Nedelnik J."/>
            <person name="Repkova J."/>
        </authorList>
    </citation>
    <scope>NUCLEOTIDE SEQUENCE [LARGE SCALE GENOMIC DNA]</scope>
    <source>
        <strain evidence="7">cv. Tatra</strain>
        <tissue evidence="6">Young leaves</tissue>
    </source>
</reference>
<evidence type="ECO:0000313" key="6">
    <source>
        <dbReference type="EMBL" id="PNX84292.1"/>
    </source>
</evidence>
<dbReference type="InterPro" id="IPR002182">
    <property type="entry name" value="NB-ARC"/>
</dbReference>
<dbReference type="AlphaFoldDB" id="A0A2K3M0J7"/>
<dbReference type="Proteomes" id="UP000236291">
    <property type="component" value="Unassembled WGS sequence"/>
</dbReference>
<dbReference type="InterPro" id="IPR042197">
    <property type="entry name" value="Apaf_helical"/>
</dbReference>
<name>A0A2K3M0J7_TRIPR</name>
<dbReference type="Gene3D" id="1.10.10.10">
    <property type="entry name" value="Winged helix-like DNA-binding domain superfamily/Winged helix DNA-binding domain"/>
    <property type="match status" value="1"/>
</dbReference>
<dbReference type="InterPro" id="IPR056789">
    <property type="entry name" value="LRR_R13L1-DRL21"/>
</dbReference>
<dbReference type="ExpressionAtlas" id="A0A2K3M0J7">
    <property type="expression patterns" value="baseline"/>
</dbReference>
<dbReference type="PRINTS" id="PR00364">
    <property type="entry name" value="DISEASERSIST"/>
</dbReference>
<evidence type="ECO:0000259" key="4">
    <source>
        <dbReference type="Pfam" id="PF23559"/>
    </source>
</evidence>
<accession>A0A2K3M0J7</accession>
<dbReference type="InterPro" id="IPR044974">
    <property type="entry name" value="Disease_R_plants"/>
</dbReference>
<dbReference type="EMBL" id="ASHM01046015">
    <property type="protein sequence ID" value="PNX84292.1"/>
    <property type="molecule type" value="Genomic_DNA"/>
</dbReference>
<reference evidence="6 7" key="1">
    <citation type="journal article" date="2014" name="Am. J. Bot.">
        <title>Genome assembly and annotation for red clover (Trifolium pratense; Fabaceae).</title>
        <authorList>
            <person name="Istvanek J."/>
            <person name="Jaros M."/>
            <person name="Krenek A."/>
            <person name="Repkova J."/>
        </authorList>
    </citation>
    <scope>NUCLEOTIDE SEQUENCE [LARGE SCALE GENOMIC DNA]</scope>
    <source>
        <strain evidence="7">cv. Tatra</strain>
        <tissue evidence="6">Young leaves</tissue>
    </source>
</reference>
<dbReference type="GO" id="GO:0043531">
    <property type="term" value="F:ADP binding"/>
    <property type="evidence" value="ECO:0007669"/>
    <property type="project" value="InterPro"/>
</dbReference>
<dbReference type="InterPro" id="IPR058922">
    <property type="entry name" value="WHD_DRP"/>
</dbReference>
<dbReference type="InterPro" id="IPR036388">
    <property type="entry name" value="WH-like_DNA-bd_sf"/>
</dbReference>
<evidence type="ECO:0000259" key="5">
    <source>
        <dbReference type="Pfam" id="PF25019"/>
    </source>
</evidence>
<dbReference type="FunFam" id="1.10.10.10:FF:000322">
    <property type="entry name" value="Probable disease resistance protein At1g63360"/>
    <property type="match status" value="1"/>
</dbReference>
<dbReference type="Gene3D" id="3.40.50.300">
    <property type="entry name" value="P-loop containing nucleotide triphosphate hydrolases"/>
    <property type="match status" value="1"/>
</dbReference>
<dbReference type="SUPFAM" id="SSF52540">
    <property type="entry name" value="P-loop containing nucleoside triphosphate hydrolases"/>
    <property type="match status" value="1"/>
</dbReference>
<feature type="non-terminal residue" evidence="6">
    <location>
        <position position="395"/>
    </location>
</feature>
<keyword evidence="2" id="KW-0611">Plant defense</keyword>
<keyword evidence="1" id="KW-0677">Repeat</keyword>